<name>X0ZBG4_9ZZZZ</name>
<keyword evidence="1" id="KW-1133">Transmembrane helix</keyword>
<comment type="caution">
    <text evidence="2">The sequence shown here is derived from an EMBL/GenBank/DDBJ whole genome shotgun (WGS) entry which is preliminary data.</text>
</comment>
<dbReference type="EMBL" id="BART01007427">
    <property type="protein sequence ID" value="GAG57738.1"/>
    <property type="molecule type" value="Genomic_DNA"/>
</dbReference>
<dbReference type="AlphaFoldDB" id="X0ZBG4"/>
<keyword evidence="1" id="KW-0472">Membrane</keyword>
<keyword evidence="1" id="KW-0812">Transmembrane</keyword>
<gene>
    <name evidence="2" type="ORF">S01H4_16904</name>
</gene>
<feature type="transmembrane region" description="Helical" evidence="1">
    <location>
        <begin position="12"/>
        <end position="33"/>
    </location>
</feature>
<protein>
    <submittedName>
        <fullName evidence="2">Uncharacterized protein</fullName>
    </submittedName>
</protein>
<accession>X0ZBG4</accession>
<organism evidence="2">
    <name type="scientific">marine sediment metagenome</name>
    <dbReference type="NCBI Taxonomy" id="412755"/>
    <lineage>
        <taxon>unclassified sequences</taxon>
        <taxon>metagenomes</taxon>
        <taxon>ecological metagenomes</taxon>
    </lineage>
</organism>
<proteinExistence type="predicted"/>
<sequence length="73" mass="8138">MKTSDESVFATWMFIFVLTSIFALTSYLAYTVIGDAGQPTWRYGVVRDVPGESPHAIYPQLPYPQHVKGAKGE</sequence>
<evidence type="ECO:0000313" key="2">
    <source>
        <dbReference type="EMBL" id="GAG57738.1"/>
    </source>
</evidence>
<reference evidence="2" key="1">
    <citation type="journal article" date="2014" name="Front. Microbiol.">
        <title>High frequency of phylogenetically diverse reductive dehalogenase-homologous genes in deep subseafloor sedimentary metagenomes.</title>
        <authorList>
            <person name="Kawai M."/>
            <person name="Futagami T."/>
            <person name="Toyoda A."/>
            <person name="Takaki Y."/>
            <person name="Nishi S."/>
            <person name="Hori S."/>
            <person name="Arai W."/>
            <person name="Tsubouchi T."/>
            <person name="Morono Y."/>
            <person name="Uchiyama I."/>
            <person name="Ito T."/>
            <person name="Fujiyama A."/>
            <person name="Inagaki F."/>
            <person name="Takami H."/>
        </authorList>
    </citation>
    <scope>NUCLEOTIDE SEQUENCE</scope>
    <source>
        <strain evidence="2">Expedition CK06-06</strain>
    </source>
</reference>
<evidence type="ECO:0000256" key="1">
    <source>
        <dbReference type="SAM" id="Phobius"/>
    </source>
</evidence>